<dbReference type="EMBL" id="JARKNE010000004">
    <property type="protein sequence ID" value="KAK5837122.1"/>
    <property type="molecule type" value="Genomic_DNA"/>
</dbReference>
<accession>A0ABR0QDL4</accession>
<gene>
    <name evidence="1" type="ORF">PVK06_012932</name>
</gene>
<dbReference type="Proteomes" id="UP001358586">
    <property type="component" value="Chromosome 4"/>
</dbReference>
<evidence type="ECO:0000313" key="1">
    <source>
        <dbReference type="EMBL" id="KAK5837122.1"/>
    </source>
</evidence>
<protein>
    <submittedName>
        <fullName evidence="1">Uncharacterized protein</fullName>
    </submittedName>
</protein>
<organism evidence="1 2">
    <name type="scientific">Gossypium arboreum</name>
    <name type="common">Tree cotton</name>
    <name type="synonym">Gossypium nanking</name>
    <dbReference type="NCBI Taxonomy" id="29729"/>
    <lineage>
        <taxon>Eukaryota</taxon>
        <taxon>Viridiplantae</taxon>
        <taxon>Streptophyta</taxon>
        <taxon>Embryophyta</taxon>
        <taxon>Tracheophyta</taxon>
        <taxon>Spermatophyta</taxon>
        <taxon>Magnoliopsida</taxon>
        <taxon>eudicotyledons</taxon>
        <taxon>Gunneridae</taxon>
        <taxon>Pentapetalae</taxon>
        <taxon>rosids</taxon>
        <taxon>malvids</taxon>
        <taxon>Malvales</taxon>
        <taxon>Malvaceae</taxon>
        <taxon>Malvoideae</taxon>
        <taxon>Gossypium</taxon>
    </lineage>
</organism>
<evidence type="ECO:0000313" key="2">
    <source>
        <dbReference type="Proteomes" id="UP001358586"/>
    </source>
</evidence>
<comment type="caution">
    <text evidence="1">The sequence shown here is derived from an EMBL/GenBank/DDBJ whole genome shotgun (WGS) entry which is preliminary data.</text>
</comment>
<reference evidence="1 2" key="1">
    <citation type="submission" date="2023-03" db="EMBL/GenBank/DDBJ databases">
        <title>WGS of Gossypium arboreum.</title>
        <authorList>
            <person name="Yu D."/>
        </authorList>
    </citation>
    <scope>NUCLEOTIDE SEQUENCE [LARGE SCALE GENOMIC DNA]</scope>
    <source>
        <tissue evidence="1">Leaf</tissue>
    </source>
</reference>
<keyword evidence="2" id="KW-1185">Reference proteome</keyword>
<proteinExistence type="predicted"/>
<sequence>MTKAKHTRIFRDRNWKHFRSHSIAFRRGYRFKAIKIGSKLCQKNHLTARAETRVRDWWRTCSVRPYHWLVTGDFQKLLALLRERTARSKNYGCGADQQLGFGLGLALDWATCVAVVENEGRETWVKTWSGTYGNREWSKWRYAQWDRASWPTVKHKDDD</sequence>
<name>A0ABR0QDL4_GOSAR</name>